<evidence type="ECO:0000256" key="2">
    <source>
        <dbReference type="ARBA" id="ARBA00022603"/>
    </source>
</evidence>
<dbReference type="InterPro" id="IPR029028">
    <property type="entry name" value="Alpha/beta_knot_MTases"/>
</dbReference>
<dbReference type="CDD" id="cd18095">
    <property type="entry name" value="SpoU-like_rRNA-MTase"/>
    <property type="match status" value="1"/>
</dbReference>
<dbReference type="InterPro" id="IPR029064">
    <property type="entry name" value="Ribosomal_eL30-like_sf"/>
</dbReference>
<dbReference type="Proteomes" id="UP000527860">
    <property type="component" value="Unassembled WGS sequence"/>
</dbReference>
<dbReference type="EMBL" id="JXII01000009">
    <property type="protein sequence ID" value="KIH70124.1"/>
    <property type="molecule type" value="Genomic_DNA"/>
</dbReference>
<dbReference type="OrthoDB" id="9794400at2"/>
<dbReference type="InterPro" id="IPR001537">
    <property type="entry name" value="SpoU_MeTrfase"/>
</dbReference>
<dbReference type="GO" id="GO:0003723">
    <property type="term" value="F:RNA binding"/>
    <property type="evidence" value="ECO:0007669"/>
    <property type="project" value="InterPro"/>
</dbReference>
<dbReference type="SMART" id="SM00967">
    <property type="entry name" value="SpoU_sub_bind"/>
    <property type="match status" value="1"/>
</dbReference>
<dbReference type="STRING" id="45670.SN16_11590"/>
<protein>
    <submittedName>
        <fullName evidence="6">RNA methyltransferase</fullName>
    </submittedName>
</protein>
<evidence type="ECO:0000313" key="6">
    <source>
        <dbReference type="EMBL" id="MDB0581448.1"/>
    </source>
</evidence>
<dbReference type="SUPFAM" id="SSF55315">
    <property type="entry name" value="L30e-like"/>
    <property type="match status" value="1"/>
</dbReference>
<dbReference type="InterPro" id="IPR053888">
    <property type="entry name" value="MRM3-like_sub_bind"/>
</dbReference>
<dbReference type="InterPro" id="IPR029026">
    <property type="entry name" value="tRNA_m1G_MTases_N"/>
</dbReference>
<evidence type="ECO:0000313" key="7">
    <source>
        <dbReference type="Proteomes" id="UP000031546"/>
    </source>
</evidence>
<feature type="domain" description="RNA 2-O ribose methyltransferase substrate binding" evidence="4">
    <location>
        <begin position="34"/>
        <end position="102"/>
    </location>
</feature>
<dbReference type="Gene3D" id="3.40.1280.10">
    <property type="match status" value="1"/>
</dbReference>
<gene>
    <name evidence="6" type="ORF">F7P68_0013015</name>
    <name evidence="5" type="ORF">SN16_11590</name>
</gene>
<evidence type="ECO:0000256" key="1">
    <source>
        <dbReference type="ARBA" id="ARBA00007228"/>
    </source>
</evidence>
<comment type="caution">
    <text evidence="5">The sequence shown here is derived from an EMBL/GenBank/DDBJ whole genome shotgun (WGS) entry which is preliminary data.</text>
</comment>
<evidence type="ECO:0000313" key="8">
    <source>
        <dbReference type="Proteomes" id="UP000527860"/>
    </source>
</evidence>
<dbReference type="InterPro" id="IPR013123">
    <property type="entry name" value="SpoU_subst-bd"/>
</dbReference>
<comment type="similarity">
    <text evidence="1">Belongs to the class IV-like SAM-binding methyltransferase superfamily. RNA methyltransferase TrmH family.</text>
</comment>
<dbReference type="GeneID" id="77846184"/>
<reference evidence="6" key="2">
    <citation type="submission" date="2020-04" db="EMBL/GenBank/DDBJ databases">
        <authorList>
            <person name="Tanveer F."/>
            <person name="Xie Y."/>
            <person name="Shinwari Z.K."/>
        </authorList>
    </citation>
    <scope>NUCLEOTIDE SEQUENCE</scope>
    <source>
        <strain evidence="6">MOSEL-ME25</strain>
    </source>
</reference>
<dbReference type="InterPro" id="IPR051259">
    <property type="entry name" value="rRNA_Methyltransferase"/>
</dbReference>
<dbReference type="Proteomes" id="UP000031546">
    <property type="component" value="Unassembled WGS sequence"/>
</dbReference>
<evidence type="ECO:0000259" key="4">
    <source>
        <dbReference type="SMART" id="SM00967"/>
    </source>
</evidence>
<sequence length="248" mass="26995">MVAPKHIASKDNRRIKDLKKLQQKKYRRKQDLFLIEGAHLVEEALNHGQKVQTLIALEDYDYSPYATADMEVITVAPGVMKLLSSLETPPGIMAAVSYRKPSSEGRRVLLLDGIQDPGNLGTLLRTADAFGFDRVILSPDTVDAFSDKVLRSAQGSTFHIDITVADAVQSAREFNGTVLGTSLEGASSLEQLELPEGPLMIVLGNEGRGVSEEVLSNVDVRMKIEMPGQSESLNVAIAGGIIMHHFKA</sequence>
<keyword evidence="3" id="KW-0808">Transferase</keyword>
<keyword evidence="8" id="KW-1185">Reference proteome</keyword>
<keyword evidence="2 6" id="KW-0489">Methyltransferase</keyword>
<dbReference type="GO" id="GO:0006396">
    <property type="term" value="P:RNA processing"/>
    <property type="evidence" value="ECO:0007669"/>
    <property type="project" value="InterPro"/>
</dbReference>
<dbReference type="Pfam" id="PF22435">
    <property type="entry name" value="MRM3-like_sub_bind"/>
    <property type="match status" value="1"/>
</dbReference>
<dbReference type="SUPFAM" id="SSF75217">
    <property type="entry name" value="alpha/beta knot"/>
    <property type="match status" value="1"/>
</dbReference>
<proteinExistence type="inferred from homology"/>
<dbReference type="AlphaFoldDB" id="A0A0C2HES3"/>
<dbReference type="Gene3D" id="3.30.1330.30">
    <property type="match status" value="1"/>
</dbReference>
<dbReference type="RefSeq" id="WP_040106762.1">
    <property type="nucleotide sequence ID" value="NZ_JABEVU030000001.1"/>
</dbReference>
<dbReference type="EMBL" id="JABEVU030000001">
    <property type="protein sequence ID" value="MDB0581448.1"/>
    <property type="molecule type" value="Genomic_DNA"/>
</dbReference>
<organism evidence="5 7">
    <name type="scientific">Salinicoccus roseus</name>
    <dbReference type="NCBI Taxonomy" id="45670"/>
    <lineage>
        <taxon>Bacteria</taxon>
        <taxon>Bacillati</taxon>
        <taxon>Bacillota</taxon>
        <taxon>Bacilli</taxon>
        <taxon>Bacillales</taxon>
        <taxon>Staphylococcaceae</taxon>
        <taxon>Salinicoccus</taxon>
    </lineage>
</organism>
<name>A0A0C2HES3_9STAP</name>
<dbReference type="GO" id="GO:0005737">
    <property type="term" value="C:cytoplasm"/>
    <property type="evidence" value="ECO:0007669"/>
    <property type="project" value="UniProtKB-ARBA"/>
</dbReference>
<evidence type="ECO:0000256" key="3">
    <source>
        <dbReference type="ARBA" id="ARBA00022679"/>
    </source>
</evidence>
<dbReference type="Pfam" id="PF00588">
    <property type="entry name" value="SpoU_methylase"/>
    <property type="match status" value="1"/>
</dbReference>
<dbReference type="GO" id="GO:0032259">
    <property type="term" value="P:methylation"/>
    <property type="evidence" value="ECO:0007669"/>
    <property type="project" value="UniProtKB-KW"/>
</dbReference>
<evidence type="ECO:0000313" key="5">
    <source>
        <dbReference type="EMBL" id="KIH70124.1"/>
    </source>
</evidence>
<dbReference type="GO" id="GO:0008173">
    <property type="term" value="F:RNA methyltransferase activity"/>
    <property type="evidence" value="ECO:0007669"/>
    <property type="project" value="InterPro"/>
</dbReference>
<dbReference type="PANTHER" id="PTHR43191">
    <property type="entry name" value="RRNA METHYLTRANSFERASE 3"/>
    <property type="match status" value="1"/>
</dbReference>
<dbReference type="PANTHER" id="PTHR43191:SF2">
    <property type="entry name" value="RRNA METHYLTRANSFERASE 3, MITOCHONDRIAL"/>
    <property type="match status" value="1"/>
</dbReference>
<reference evidence="6" key="3">
    <citation type="submission" date="2022-12" db="EMBL/GenBank/DDBJ databases">
        <title>Genome analysis and biological profiling of marine Salinicoccus roseus MOSEL-ME25.</title>
        <authorList>
            <person name="Mirza F.T."/>
            <person name="Xie Y."/>
            <person name="Shinwari Z.K."/>
        </authorList>
    </citation>
    <scope>NUCLEOTIDE SEQUENCE</scope>
    <source>
        <strain evidence="6">MOSEL-ME25</strain>
    </source>
</reference>
<accession>A0A0C2HES3</accession>
<reference evidence="5 7" key="1">
    <citation type="submission" date="2015-01" db="EMBL/GenBank/DDBJ databases">
        <title>Genome sequences of high lactate-tolerant strain Salinicoccus roseus W12 with industrial interest.</title>
        <authorList>
            <person name="Wang H."/>
            <person name="Yu B."/>
        </authorList>
    </citation>
    <scope>NUCLEOTIDE SEQUENCE [LARGE SCALE GENOMIC DNA]</scope>
    <source>
        <strain evidence="5 7">W12</strain>
    </source>
</reference>